<accession>A0A928BUL6</accession>
<dbReference type="AlphaFoldDB" id="A0A928BUL6"/>
<protein>
    <submittedName>
        <fullName evidence="2">LruC domain-containing protein</fullName>
    </submittedName>
</protein>
<organism evidence="2 3">
    <name type="scientific">Xylanibacter ruminicola</name>
    <name type="common">Prevotella ruminicola</name>
    <dbReference type="NCBI Taxonomy" id="839"/>
    <lineage>
        <taxon>Bacteria</taxon>
        <taxon>Pseudomonadati</taxon>
        <taxon>Bacteroidota</taxon>
        <taxon>Bacteroidia</taxon>
        <taxon>Bacteroidales</taxon>
        <taxon>Prevotellaceae</taxon>
        <taxon>Xylanibacter</taxon>
    </lineage>
</organism>
<evidence type="ECO:0000259" key="1">
    <source>
        <dbReference type="Pfam" id="PF16130"/>
    </source>
</evidence>
<dbReference type="InterPro" id="IPR032295">
    <property type="entry name" value="DUF4842"/>
</dbReference>
<dbReference type="Proteomes" id="UP000763088">
    <property type="component" value="Unassembled WGS sequence"/>
</dbReference>
<proteinExistence type="predicted"/>
<gene>
    <name evidence="2" type="ORF">E7102_11775</name>
</gene>
<dbReference type="EMBL" id="SUYD01000016">
    <property type="protein sequence ID" value="MBE6267121.1"/>
    <property type="molecule type" value="Genomic_DNA"/>
</dbReference>
<dbReference type="Pfam" id="PF16130">
    <property type="entry name" value="DUF4842"/>
    <property type="match status" value="1"/>
</dbReference>
<reference evidence="2" key="1">
    <citation type="submission" date="2019-04" db="EMBL/GenBank/DDBJ databases">
        <title>Evolution of Biomass-Degrading Anaerobic Consortia Revealed by Metagenomics.</title>
        <authorList>
            <person name="Peng X."/>
        </authorList>
    </citation>
    <scope>NUCLEOTIDE SEQUENCE</scope>
    <source>
        <strain evidence="2">SIG141</strain>
    </source>
</reference>
<sequence length="440" mass="49934">MHHLSVYFVILATKTDIIMRKSLIITLIAGIATTLTMVSCNKNVYDEERHGELIHYYSSVDSVDQQHMWMLTQSKTLRYQVPSGSSYEQLRFYTADPLTDKSAELMNTVFVKSGQSGSVSLSVPYLQTSIFAALVDGDGNYTVTSLPSSQTYVDFTDTTTGKPLSSLKPQTYSFLFEENYPEPGDYDYNDVVLRISQERIAENKISVNVTMSAVGAAKQIAGCIRLVGYRYQDIDSVYITDKSFNDGINTQMLYFHKDTIPFIEGQNHEAVLNLFCDAHWAMAFNLSADYGLFQRKKYNVSTSSGDDYQLRAPRSLSYIVTFKDASALNYFTLDTLDPFIITDYNAGTWETHTEQFKGAKVLHDYFVPSFKDLPWALMVPDADFLYPLEGTEIGYRKRTESGTVAMFGAYTTIGHSFGEWAENHNSFHDWYQYPNTQLTF</sequence>
<feature type="domain" description="DUF4842" evidence="1">
    <location>
        <begin position="204"/>
        <end position="410"/>
    </location>
</feature>
<dbReference type="NCBIfam" id="TIGR04456">
    <property type="entry name" value="LruC_dom"/>
    <property type="match status" value="1"/>
</dbReference>
<evidence type="ECO:0000313" key="2">
    <source>
        <dbReference type="EMBL" id="MBE6267121.1"/>
    </source>
</evidence>
<name>A0A928BUL6_XYLRU</name>
<dbReference type="InterPro" id="IPR031025">
    <property type="entry name" value="LruC_dom"/>
</dbReference>
<evidence type="ECO:0000313" key="3">
    <source>
        <dbReference type="Proteomes" id="UP000763088"/>
    </source>
</evidence>
<comment type="caution">
    <text evidence="2">The sequence shown here is derived from an EMBL/GenBank/DDBJ whole genome shotgun (WGS) entry which is preliminary data.</text>
</comment>